<comment type="caution">
    <text evidence="9">The sequence shown here is derived from an EMBL/GenBank/DDBJ whole genome shotgun (WGS) entry which is preliminary data.</text>
</comment>
<evidence type="ECO:0000256" key="7">
    <source>
        <dbReference type="RuleBase" id="RU367016"/>
    </source>
</evidence>
<evidence type="ECO:0000259" key="8">
    <source>
        <dbReference type="Pfam" id="PF09335"/>
    </source>
</evidence>
<feature type="transmembrane region" description="Helical" evidence="7">
    <location>
        <begin position="186"/>
        <end position="204"/>
    </location>
</feature>
<keyword evidence="3 7" id="KW-1003">Cell membrane</keyword>
<reference evidence="10" key="1">
    <citation type="submission" date="2015-07" db="EMBL/GenBank/DDBJ databases">
        <title>Near-Complete Genome Sequence of the Cellulolytic Bacterium Bacteroides (Pseudobacteroides) cellulosolvens ATCC 35603.</title>
        <authorList>
            <person name="Dassa B."/>
            <person name="Utturkar S.M."/>
            <person name="Klingeman D.M."/>
            <person name="Hurt R.A."/>
            <person name="Keller M."/>
            <person name="Xu J."/>
            <person name="Reddy Y.H.K."/>
            <person name="Borovok I."/>
            <person name="Grinberg I.R."/>
            <person name="Lamed R."/>
            <person name="Zhivin O."/>
            <person name="Bayer E.A."/>
            <person name="Brown S.D."/>
        </authorList>
    </citation>
    <scope>NUCLEOTIDE SEQUENCE [LARGE SCALE GENOMIC DNA]</scope>
    <source>
        <strain evidence="10">DSM 2933</strain>
    </source>
</reference>
<evidence type="ECO:0000256" key="3">
    <source>
        <dbReference type="ARBA" id="ARBA00022475"/>
    </source>
</evidence>
<evidence type="ECO:0000256" key="2">
    <source>
        <dbReference type="ARBA" id="ARBA00010792"/>
    </source>
</evidence>
<keyword evidence="4 7" id="KW-0812">Transmembrane</keyword>
<dbReference type="GO" id="GO:0005886">
    <property type="term" value="C:plasma membrane"/>
    <property type="evidence" value="ECO:0007669"/>
    <property type="project" value="UniProtKB-SubCell"/>
</dbReference>
<evidence type="ECO:0000256" key="1">
    <source>
        <dbReference type="ARBA" id="ARBA00004651"/>
    </source>
</evidence>
<comment type="subcellular location">
    <subcellularLocation>
        <location evidence="1 7">Cell membrane</location>
        <topology evidence="1 7">Multi-pass membrane protein</topology>
    </subcellularLocation>
</comment>
<dbReference type="PANTHER" id="PTHR30353">
    <property type="entry name" value="INNER MEMBRANE PROTEIN DEDA-RELATED"/>
    <property type="match status" value="1"/>
</dbReference>
<feature type="transmembrane region" description="Helical" evidence="7">
    <location>
        <begin position="69"/>
        <end position="93"/>
    </location>
</feature>
<dbReference type="RefSeq" id="WP_036941389.1">
    <property type="nucleotide sequence ID" value="NZ_JQKC01000015.1"/>
</dbReference>
<dbReference type="OrthoDB" id="9813426at2"/>
<evidence type="ECO:0000256" key="4">
    <source>
        <dbReference type="ARBA" id="ARBA00022692"/>
    </source>
</evidence>
<dbReference type="AlphaFoldDB" id="A0A0L6JKT9"/>
<dbReference type="PANTHER" id="PTHR30353:SF0">
    <property type="entry name" value="TRANSMEMBRANE PROTEIN"/>
    <property type="match status" value="1"/>
</dbReference>
<feature type="transmembrane region" description="Helical" evidence="7">
    <location>
        <begin position="21"/>
        <end position="49"/>
    </location>
</feature>
<keyword evidence="6 7" id="KW-0472">Membrane</keyword>
<dbReference type="EMBL" id="LGTC01000001">
    <property type="protein sequence ID" value="KNY26409.1"/>
    <property type="molecule type" value="Genomic_DNA"/>
</dbReference>
<name>A0A0L6JKT9_9FIRM</name>
<dbReference type="STRING" id="398512.Bccel_1671"/>
<evidence type="ECO:0000256" key="6">
    <source>
        <dbReference type="ARBA" id="ARBA00023136"/>
    </source>
</evidence>
<sequence>MEIITQLIDFALHIDKHLAEIFLNYGAWAYMILFLIIFCETGLVVTPFLPGDSFLFALGALYSSVNIKLAFILLVTAAILGNTTNYFIGRFIGDKIIGFKKIRLVKKEHIDRTHTFFDKHGGKAIILSRFFPIIRTFAPFVAGIGKMNFASFTMYNAIGGISWIISFMLLGYFFGNIPAVKENFTFVIVGIVVVTTLPAFITFIKSRKSKAQTEV</sequence>
<dbReference type="eggNOG" id="COG0586">
    <property type="taxonomic scope" value="Bacteria"/>
</dbReference>
<keyword evidence="10" id="KW-1185">Reference proteome</keyword>
<dbReference type="NCBIfam" id="NF008102">
    <property type="entry name" value="PRK10847.1"/>
    <property type="match status" value="1"/>
</dbReference>
<feature type="domain" description="VTT" evidence="8">
    <location>
        <begin position="49"/>
        <end position="172"/>
    </location>
</feature>
<accession>A0A0L6JKT9</accession>
<keyword evidence="5 7" id="KW-1133">Transmembrane helix</keyword>
<dbReference type="Pfam" id="PF09335">
    <property type="entry name" value="VTT_dom"/>
    <property type="match status" value="1"/>
</dbReference>
<gene>
    <name evidence="9" type="ORF">Bccel_1671</name>
</gene>
<protein>
    <submittedName>
        <fullName evidence="9">SNARE associated protein</fullName>
    </submittedName>
</protein>
<dbReference type="InterPro" id="IPR032818">
    <property type="entry name" value="DedA-like"/>
</dbReference>
<evidence type="ECO:0000256" key="5">
    <source>
        <dbReference type="ARBA" id="ARBA00022989"/>
    </source>
</evidence>
<proteinExistence type="inferred from homology"/>
<organism evidence="9 10">
    <name type="scientific">Pseudobacteroides cellulosolvens ATCC 35603 = DSM 2933</name>
    <dbReference type="NCBI Taxonomy" id="398512"/>
    <lineage>
        <taxon>Bacteria</taxon>
        <taxon>Bacillati</taxon>
        <taxon>Bacillota</taxon>
        <taxon>Clostridia</taxon>
        <taxon>Eubacteriales</taxon>
        <taxon>Oscillospiraceae</taxon>
        <taxon>Pseudobacteroides</taxon>
    </lineage>
</organism>
<dbReference type="PATRIC" id="fig|398512.5.peg.1741"/>
<dbReference type="InterPro" id="IPR058127">
    <property type="entry name" value="DedA"/>
</dbReference>
<dbReference type="InterPro" id="IPR032816">
    <property type="entry name" value="VTT_dom"/>
</dbReference>
<feature type="transmembrane region" description="Helical" evidence="7">
    <location>
        <begin position="154"/>
        <end position="174"/>
    </location>
</feature>
<evidence type="ECO:0000313" key="9">
    <source>
        <dbReference type="EMBL" id="KNY26409.1"/>
    </source>
</evidence>
<dbReference type="Proteomes" id="UP000036923">
    <property type="component" value="Unassembled WGS sequence"/>
</dbReference>
<comment type="similarity">
    <text evidence="2 7">Belongs to the DedA family.</text>
</comment>
<evidence type="ECO:0000313" key="10">
    <source>
        <dbReference type="Proteomes" id="UP000036923"/>
    </source>
</evidence>